<feature type="compositionally biased region" description="Polar residues" evidence="2">
    <location>
        <begin position="404"/>
        <end position="416"/>
    </location>
</feature>
<name>A0A8T0G8U1_CERPU</name>
<dbReference type="CDD" id="cd06257">
    <property type="entry name" value="DnaJ"/>
    <property type="match status" value="1"/>
</dbReference>
<dbReference type="Gene3D" id="1.10.287.110">
    <property type="entry name" value="DnaJ domain"/>
    <property type="match status" value="1"/>
</dbReference>
<evidence type="ECO:0000256" key="2">
    <source>
        <dbReference type="SAM" id="MobiDB-lite"/>
    </source>
</evidence>
<feature type="region of interest" description="Disordered" evidence="2">
    <location>
        <begin position="66"/>
        <end position="879"/>
    </location>
</feature>
<dbReference type="GO" id="GO:0072583">
    <property type="term" value="P:clathrin-dependent endocytosis"/>
    <property type="evidence" value="ECO:0007669"/>
    <property type="project" value="TreeGrafter"/>
</dbReference>
<feature type="compositionally biased region" description="Polar residues" evidence="2">
    <location>
        <begin position="530"/>
        <end position="550"/>
    </location>
</feature>
<dbReference type="AlphaFoldDB" id="A0A8T0G8U1"/>
<dbReference type="SUPFAM" id="SSF46565">
    <property type="entry name" value="Chaperone J-domain"/>
    <property type="match status" value="1"/>
</dbReference>
<proteinExistence type="predicted"/>
<feature type="compositionally biased region" description="Basic and acidic residues" evidence="2">
    <location>
        <begin position="27"/>
        <end position="41"/>
    </location>
</feature>
<feature type="compositionally biased region" description="Basic and acidic residues" evidence="2">
    <location>
        <begin position="686"/>
        <end position="736"/>
    </location>
</feature>
<sequence>MEDQFANILQRNYGLKAVGKSASLGPRSDDRSAARALDRGKSVGSGLGRINQSAAAAVIAAAGDSMGVHSHGHNGLSKSSGRESDGPSTYGSAPDQGFRGPAQKSSSMGGYDEMFGGGKSGSASSSSFAEFLEGSFGKSTARSSDSPYSEDVPAVFYQPRSRAAEQAGQSANEQEGPKDWSGRRGSRSGDSRRSAEEEYLDSLSSREGRTSNQGGRLRSTVAGEAESPLKGSFMRGFGRSRTGRSAGQFSPRTGDGQLEGSPGEGNNGVTGSSRLNVESNHKASSAASSVSMDGSEAESLGRLDPSAGFPIPASNGSAFPDLNEPYAPSSMDLPTRRLSQLKVSSSEAEHGETVVNTTPAPGSAKSKDSPSSGPGPFGPEARSHAPSQGVSTDEGVPMRRAFDLNSTDSPTASPSFAQRPRRSTRGDVGRSNGPSSNIDEPLTKFEVNLASGGASSGGSRRGRRKTDSLVEVWLTVDQIRLVTKPSSHPPPSRPPPPPPPPLVRQQSDSDRHRSSQKSGAPETPKHEGNARSQSSETDNKQQSSPRSESSGADRLHSSQKVQARADVERQHHGSVGGKQPGSGSERANGVVQKQGEGLKGGDHQKPISREERERRMRAQIDRAARRAKREEERLKEKERIQREGGGREPSRSRAGRDKVFYPKERQSQDPATRREEEIQYRLQRQQARDLQERLARQEEARDRENERSGDRLRRSAEKAALEAQERAERAAVERAAARQRAAAAREKERIKEKERERERERDREEEKLRDRLREKERGLAEQLRSRDGFRATSEPRQRPTVSAVNPTSGGLSRFSSGGNLNKFSGTADSRKAPSGQKASDEWTNLYTQPSSVSGSGSASGTGTGTVTDKFQEIPGEPADRRKLRLEKQMLIEERAAKALQEKNMRDLALQREQEERQRFASSLDADVRRWSCNWKIVSMSDLVSGPAVKKAYQRAILCVHPDKVQQKGANVKQKYIAEKVFDLLKDAYAKFNSELY</sequence>
<feature type="compositionally biased region" description="Polar residues" evidence="2">
    <location>
        <begin position="799"/>
        <end position="827"/>
    </location>
</feature>
<dbReference type="InterPro" id="IPR001623">
    <property type="entry name" value="DnaJ_domain"/>
</dbReference>
<keyword evidence="5" id="KW-1185">Reference proteome</keyword>
<feature type="compositionally biased region" description="Pro residues" evidence="2">
    <location>
        <begin position="487"/>
        <end position="502"/>
    </location>
</feature>
<dbReference type="GO" id="GO:0031982">
    <property type="term" value="C:vesicle"/>
    <property type="evidence" value="ECO:0007669"/>
    <property type="project" value="TreeGrafter"/>
</dbReference>
<dbReference type="PANTHER" id="PTHR23172">
    <property type="entry name" value="AUXILIN/CYCLIN G-ASSOCIATED KINASE-RELATED"/>
    <property type="match status" value="1"/>
</dbReference>
<feature type="coiled-coil region" evidence="1">
    <location>
        <begin position="882"/>
        <end position="917"/>
    </location>
</feature>
<accession>A0A8T0G8U1</accession>
<organism evidence="4 5">
    <name type="scientific">Ceratodon purpureus</name>
    <name type="common">Fire moss</name>
    <name type="synonym">Dicranum purpureum</name>
    <dbReference type="NCBI Taxonomy" id="3225"/>
    <lineage>
        <taxon>Eukaryota</taxon>
        <taxon>Viridiplantae</taxon>
        <taxon>Streptophyta</taxon>
        <taxon>Embryophyta</taxon>
        <taxon>Bryophyta</taxon>
        <taxon>Bryophytina</taxon>
        <taxon>Bryopsida</taxon>
        <taxon>Dicranidae</taxon>
        <taxon>Pseudoditrichales</taxon>
        <taxon>Ditrichaceae</taxon>
        <taxon>Ceratodon</taxon>
    </lineage>
</organism>
<evidence type="ECO:0000259" key="3">
    <source>
        <dbReference type="PROSITE" id="PS50076"/>
    </source>
</evidence>
<feature type="region of interest" description="Disordered" evidence="2">
    <location>
        <begin position="17"/>
        <end position="47"/>
    </location>
</feature>
<feature type="compositionally biased region" description="Low complexity" evidence="2">
    <location>
        <begin position="121"/>
        <end position="137"/>
    </location>
</feature>
<dbReference type="InterPro" id="IPR036869">
    <property type="entry name" value="J_dom_sf"/>
</dbReference>
<evidence type="ECO:0000256" key="1">
    <source>
        <dbReference type="SAM" id="Coils"/>
    </source>
</evidence>
<evidence type="ECO:0000313" key="5">
    <source>
        <dbReference type="Proteomes" id="UP000822688"/>
    </source>
</evidence>
<keyword evidence="1" id="KW-0175">Coiled coil</keyword>
<dbReference type="GO" id="GO:0072318">
    <property type="term" value="P:clathrin coat disassembly"/>
    <property type="evidence" value="ECO:0007669"/>
    <property type="project" value="TreeGrafter"/>
</dbReference>
<dbReference type="EMBL" id="CM026433">
    <property type="protein sequence ID" value="KAG0555491.1"/>
    <property type="molecule type" value="Genomic_DNA"/>
</dbReference>
<dbReference type="PROSITE" id="PS50076">
    <property type="entry name" value="DNAJ_2"/>
    <property type="match status" value="1"/>
</dbReference>
<feature type="compositionally biased region" description="Polar residues" evidence="2">
    <location>
        <begin position="138"/>
        <end position="147"/>
    </location>
</feature>
<feature type="compositionally biased region" description="Polar residues" evidence="2">
    <location>
        <begin position="269"/>
        <end position="278"/>
    </location>
</feature>
<dbReference type="GO" id="GO:0005737">
    <property type="term" value="C:cytoplasm"/>
    <property type="evidence" value="ECO:0007669"/>
    <property type="project" value="TreeGrafter"/>
</dbReference>
<gene>
    <name evidence="4" type="ORF">KC19_12G172700</name>
</gene>
<reference evidence="4" key="1">
    <citation type="submission" date="2020-06" db="EMBL/GenBank/DDBJ databases">
        <title>WGS assembly of Ceratodon purpureus strain R40.</title>
        <authorList>
            <person name="Carey S.B."/>
            <person name="Jenkins J."/>
            <person name="Shu S."/>
            <person name="Lovell J.T."/>
            <person name="Sreedasyam A."/>
            <person name="Maumus F."/>
            <person name="Tiley G.P."/>
            <person name="Fernandez-Pozo N."/>
            <person name="Barry K."/>
            <person name="Chen C."/>
            <person name="Wang M."/>
            <person name="Lipzen A."/>
            <person name="Daum C."/>
            <person name="Saski C.A."/>
            <person name="Payton A.C."/>
            <person name="Mcbreen J.C."/>
            <person name="Conrad R.E."/>
            <person name="Kollar L.M."/>
            <person name="Olsson S."/>
            <person name="Huttunen S."/>
            <person name="Landis J.B."/>
            <person name="Wickett N.J."/>
            <person name="Johnson M.G."/>
            <person name="Rensing S.A."/>
            <person name="Grimwood J."/>
            <person name="Schmutz J."/>
            <person name="Mcdaniel S.F."/>
        </authorList>
    </citation>
    <scope>NUCLEOTIDE SEQUENCE</scope>
    <source>
        <strain evidence="4">R40</strain>
    </source>
</reference>
<dbReference type="PANTHER" id="PTHR23172:SF19">
    <property type="entry name" value="J DOMAIN-CONTAINING PROTEIN"/>
    <property type="match status" value="1"/>
</dbReference>
<feature type="compositionally biased region" description="Basic and acidic residues" evidence="2">
    <location>
        <begin position="743"/>
        <end position="797"/>
    </location>
</feature>
<feature type="compositionally biased region" description="Polar residues" evidence="2">
    <location>
        <begin position="337"/>
        <end position="346"/>
    </location>
</feature>
<feature type="compositionally biased region" description="Basic and acidic residues" evidence="2">
    <location>
        <begin position="175"/>
        <end position="196"/>
    </location>
</feature>
<dbReference type="GO" id="GO:0030276">
    <property type="term" value="F:clathrin binding"/>
    <property type="evidence" value="ECO:0007669"/>
    <property type="project" value="TreeGrafter"/>
</dbReference>
<feature type="compositionally biased region" description="Low complexity" evidence="2">
    <location>
        <begin position="359"/>
        <end position="374"/>
    </location>
</feature>
<evidence type="ECO:0000313" key="4">
    <source>
        <dbReference type="EMBL" id="KAG0555491.1"/>
    </source>
</evidence>
<feature type="compositionally biased region" description="Basic and acidic residues" evidence="2">
    <location>
        <begin position="599"/>
        <end position="679"/>
    </location>
</feature>
<protein>
    <recommendedName>
        <fullName evidence="3">J domain-containing protein</fullName>
    </recommendedName>
</protein>
<dbReference type="Proteomes" id="UP000822688">
    <property type="component" value="Chromosome 12"/>
</dbReference>
<feature type="domain" description="J" evidence="3">
    <location>
        <begin position="932"/>
        <end position="996"/>
    </location>
</feature>
<comment type="caution">
    <text evidence="4">The sequence shown here is derived from an EMBL/GenBank/DDBJ whole genome shotgun (WGS) entry which is preliminary data.</text>
</comment>